<reference evidence="2 3" key="1">
    <citation type="submission" date="2020-04" db="EMBL/GenBank/DDBJ databases">
        <authorList>
            <person name="Klaysubun C."/>
            <person name="Duangmal K."/>
            <person name="Lipun K."/>
        </authorList>
    </citation>
    <scope>NUCLEOTIDE SEQUENCE [LARGE SCALE GENOMIC DNA]</scope>
    <source>
        <strain evidence="2 3">DSM 45300</strain>
    </source>
</reference>
<organism evidence="2 3">
    <name type="scientific">Pseudonocardia bannensis</name>
    <dbReference type="NCBI Taxonomy" id="630973"/>
    <lineage>
        <taxon>Bacteria</taxon>
        <taxon>Bacillati</taxon>
        <taxon>Actinomycetota</taxon>
        <taxon>Actinomycetes</taxon>
        <taxon>Pseudonocardiales</taxon>
        <taxon>Pseudonocardiaceae</taxon>
        <taxon>Pseudonocardia</taxon>
    </lineage>
</organism>
<protein>
    <submittedName>
        <fullName evidence="2">Uncharacterized protein</fullName>
    </submittedName>
</protein>
<accession>A0A848DEI5</accession>
<keyword evidence="1" id="KW-0472">Membrane</keyword>
<proteinExistence type="predicted"/>
<name>A0A848DEI5_9PSEU</name>
<dbReference type="Proteomes" id="UP000586918">
    <property type="component" value="Unassembled WGS sequence"/>
</dbReference>
<gene>
    <name evidence="2" type="ORF">HF519_05215</name>
</gene>
<comment type="caution">
    <text evidence="2">The sequence shown here is derived from an EMBL/GenBank/DDBJ whole genome shotgun (WGS) entry which is preliminary data.</text>
</comment>
<evidence type="ECO:0000313" key="3">
    <source>
        <dbReference type="Proteomes" id="UP000586918"/>
    </source>
</evidence>
<evidence type="ECO:0000313" key="2">
    <source>
        <dbReference type="EMBL" id="NMH90997.1"/>
    </source>
</evidence>
<dbReference type="EMBL" id="JAAXKZ010000011">
    <property type="protein sequence ID" value="NMH90997.1"/>
    <property type="molecule type" value="Genomic_DNA"/>
</dbReference>
<dbReference type="RefSeq" id="WP_169410618.1">
    <property type="nucleotide sequence ID" value="NZ_JAAXKZ010000011.1"/>
</dbReference>
<feature type="transmembrane region" description="Helical" evidence="1">
    <location>
        <begin position="6"/>
        <end position="24"/>
    </location>
</feature>
<dbReference type="AlphaFoldDB" id="A0A848DEI5"/>
<keyword evidence="3" id="KW-1185">Reference proteome</keyword>
<evidence type="ECO:0000256" key="1">
    <source>
        <dbReference type="SAM" id="Phobius"/>
    </source>
</evidence>
<sequence length="63" mass="6691">MTIAGGLELVAWILSAIIAGWLVFDVVRVARTHDEHLLINAAELIDTPAEPRAGARDAEGGRA</sequence>
<keyword evidence="1" id="KW-1133">Transmembrane helix</keyword>
<keyword evidence="1" id="KW-0812">Transmembrane</keyword>